<sequence>MSLNNVPRPAQLQRTEKVLACVNCQHRKKKCDRASPCSLCIKSVREWLCDNDDDDNIFGGGIKRISRVAGLAHNHSHYNINVQSATMLLRKYSEAFQTMPSGTYN</sequence>
<proteinExistence type="predicted"/>
<evidence type="ECO:0000259" key="2">
    <source>
        <dbReference type="PROSITE" id="PS50048"/>
    </source>
</evidence>
<dbReference type="InterPro" id="IPR001138">
    <property type="entry name" value="Zn2Cys6_DnaBD"/>
</dbReference>
<evidence type="ECO:0000256" key="1">
    <source>
        <dbReference type="ARBA" id="ARBA00023242"/>
    </source>
</evidence>
<dbReference type="InterPro" id="IPR036864">
    <property type="entry name" value="Zn2-C6_fun-type_DNA-bd_sf"/>
</dbReference>
<organism evidence="3 4">
    <name type="scientific">Clonostachys solani</name>
    <dbReference type="NCBI Taxonomy" id="160281"/>
    <lineage>
        <taxon>Eukaryota</taxon>
        <taxon>Fungi</taxon>
        <taxon>Dikarya</taxon>
        <taxon>Ascomycota</taxon>
        <taxon>Pezizomycotina</taxon>
        <taxon>Sordariomycetes</taxon>
        <taxon>Hypocreomycetidae</taxon>
        <taxon>Hypocreales</taxon>
        <taxon>Bionectriaceae</taxon>
        <taxon>Clonostachys</taxon>
    </lineage>
</organism>
<dbReference type="GO" id="GO:0000981">
    <property type="term" value="F:DNA-binding transcription factor activity, RNA polymerase II-specific"/>
    <property type="evidence" value="ECO:0007669"/>
    <property type="project" value="InterPro"/>
</dbReference>
<dbReference type="Proteomes" id="UP000775872">
    <property type="component" value="Unassembled WGS sequence"/>
</dbReference>
<gene>
    <name evidence="3" type="ORF">CSOL1703_00017147</name>
</gene>
<dbReference type="PROSITE" id="PS50048">
    <property type="entry name" value="ZN2_CY6_FUNGAL_2"/>
    <property type="match status" value="1"/>
</dbReference>
<name>A0A9N9ZH41_9HYPO</name>
<dbReference type="Gene3D" id="4.10.240.10">
    <property type="entry name" value="Zn(2)-C6 fungal-type DNA-binding domain"/>
    <property type="match status" value="1"/>
</dbReference>
<dbReference type="Pfam" id="PF00172">
    <property type="entry name" value="Zn_clus"/>
    <property type="match status" value="1"/>
</dbReference>
<keyword evidence="1" id="KW-0539">Nucleus</keyword>
<dbReference type="EMBL" id="CABFOC020000054">
    <property type="protein sequence ID" value="CAH0055243.1"/>
    <property type="molecule type" value="Genomic_DNA"/>
</dbReference>
<dbReference type="SUPFAM" id="SSF57701">
    <property type="entry name" value="Zn2/Cys6 DNA-binding domain"/>
    <property type="match status" value="1"/>
</dbReference>
<dbReference type="SMART" id="SM00066">
    <property type="entry name" value="GAL4"/>
    <property type="match status" value="1"/>
</dbReference>
<evidence type="ECO:0000313" key="4">
    <source>
        <dbReference type="Proteomes" id="UP000775872"/>
    </source>
</evidence>
<dbReference type="OrthoDB" id="2269373at2759"/>
<protein>
    <recommendedName>
        <fullName evidence="2">Zn(2)-C6 fungal-type domain-containing protein</fullName>
    </recommendedName>
</protein>
<dbReference type="GO" id="GO:0008270">
    <property type="term" value="F:zinc ion binding"/>
    <property type="evidence" value="ECO:0007669"/>
    <property type="project" value="InterPro"/>
</dbReference>
<comment type="caution">
    <text evidence="3">The sequence shown here is derived from an EMBL/GenBank/DDBJ whole genome shotgun (WGS) entry which is preliminary data.</text>
</comment>
<accession>A0A9N9ZH41</accession>
<dbReference type="CDD" id="cd00067">
    <property type="entry name" value="GAL4"/>
    <property type="match status" value="1"/>
</dbReference>
<evidence type="ECO:0000313" key="3">
    <source>
        <dbReference type="EMBL" id="CAH0055243.1"/>
    </source>
</evidence>
<keyword evidence="4" id="KW-1185">Reference proteome</keyword>
<dbReference type="AlphaFoldDB" id="A0A9N9ZH41"/>
<feature type="domain" description="Zn(2)-C6 fungal-type" evidence="2">
    <location>
        <begin position="20"/>
        <end position="49"/>
    </location>
</feature>
<reference evidence="3" key="1">
    <citation type="submission" date="2021-10" db="EMBL/GenBank/DDBJ databases">
        <authorList>
            <person name="Piombo E."/>
        </authorList>
    </citation>
    <scope>NUCLEOTIDE SEQUENCE</scope>
</reference>